<keyword evidence="10 12" id="KW-0739">Sodium transport</keyword>
<evidence type="ECO:0000256" key="10">
    <source>
        <dbReference type="ARBA" id="ARBA00023201"/>
    </source>
</evidence>
<dbReference type="AlphaFoldDB" id="A0AAW1JZ84"/>
<evidence type="ECO:0000256" key="7">
    <source>
        <dbReference type="ARBA" id="ARBA00023053"/>
    </source>
</evidence>
<feature type="transmembrane region" description="Helical" evidence="13">
    <location>
        <begin position="470"/>
        <end position="496"/>
    </location>
</feature>
<keyword evidence="3 12" id="KW-0813">Transport</keyword>
<comment type="similarity">
    <text evidence="2 12">Belongs to the amiloride-sensitive sodium channel (TC 1.A.6) family.</text>
</comment>
<dbReference type="PANTHER" id="PTHR11690">
    <property type="entry name" value="AMILORIDE-SENSITIVE SODIUM CHANNEL-RELATED"/>
    <property type="match status" value="1"/>
</dbReference>
<dbReference type="PRINTS" id="PR01078">
    <property type="entry name" value="AMINACHANNEL"/>
</dbReference>
<dbReference type="Gene3D" id="2.60.470.10">
    <property type="entry name" value="Acid-sensing ion channels like domains"/>
    <property type="match status" value="1"/>
</dbReference>
<dbReference type="Proteomes" id="UP001458880">
    <property type="component" value="Unassembled WGS sequence"/>
</dbReference>
<dbReference type="InterPro" id="IPR001873">
    <property type="entry name" value="ENaC"/>
</dbReference>
<name>A0AAW1JZ84_POPJA</name>
<evidence type="ECO:0000256" key="9">
    <source>
        <dbReference type="ARBA" id="ARBA00023136"/>
    </source>
</evidence>
<evidence type="ECO:0000256" key="1">
    <source>
        <dbReference type="ARBA" id="ARBA00004141"/>
    </source>
</evidence>
<evidence type="ECO:0000256" key="13">
    <source>
        <dbReference type="SAM" id="Phobius"/>
    </source>
</evidence>
<protein>
    <submittedName>
        <fullName evidence="14">Amiloride-sensitive sodium channel</fullName>
    </submittedName>
</protein>
<keyword evidence="5 12" id="KW-0812">Transmembrane</keyword>
<feature type="transmembrane region" description="Helical" evidence="13">
    <location>
        <begin position="40"/>
        <end position="58"/>
    </location>
</feature>
<evidence type="ECO:0000256" key="5">
    <source>
        <dbReference type="ARBA" id="ARBA00022692"/>
    </source>
</evidence>
<keyword evidence="9 13" id="KW-0472">Membrane</keyword>
<dbReference type="Gene3D" id="1.10.287.770">
    <property type="entry name" value="YojJ-like"/>
    <property type="match status" value="1"/>
</dbReference>
<keyword evidence="6 13" id="KW-1133">Transmembrane helix</keyword>
<keyword evidence="11 12" id="KW-0407">Ion channel</keyword>
<evidence type="ECO:0000256" key="2">
    <source>
        <dbReference type="ARBA" id="ARBA00007193"/>
    </source>
</evidence>
<evidence type="ECO:0000256" key="6">
    <source>
        <dbReference type="ARBA" id="ARBA00022989"/>
    </source>
</evidence>
<comment type="caution">
    <text evidence="14">The sequence shown here is derived from an EMBL/GenBank/DDBJ whole genome shotgun (WGS) entry which is preliminary data.</text>
</comment>
<sequence length="517" mass="59902">MKFSKTTQNVCKYFEECTDKSATDGVQYFGDTKRTACERILWLLIWIISVIVCTIFLVQTYEKWDRSPVFVTIGAGQMPIQDISFPAVTICPKTKYNRDLFTHSDVMYKSYADQVNLTESEKLELEYMMMVCKRDSKNNSRYHKYYDTNMLHFLNKVKPNVNETFRKCRFAGVEKSCDKVFTPIFTKTGVCYTFNILDHEELFTEDVPRFEDFYTTRKSVCFNQPYSKKCKNVYPKRATSSGNAAGFSVELVASAKDLDFKCVNPIQGYKIILHDPADIPTWSHDYFLLPLNMALMASVTPEVITTELDLKSYPPNKRQCYFDEEKVLTKLKHYSQSNCEAECLIQLMEHDTQCTDFYFPRTNLSDKICGMGSLEAVEFFEKRLINTILDPDDVEFFNRIDLENAKEHCNCLPSCSSVDYSTETTQSHYFWEGMTNSDNNSSYRSVLAVFFKEGQYIPLQRKEMFGAMDFIAYSGGLLGLFIGGSFMSLVELVYFLTLRIVCNIKMFGKEFWHGNKD</sequence>
<dbReference type="GO" id="GO:0015280">
    <property type="term" value="F:ligand-gated sodium channel activity"/>
    <property type="evidence" value="ECO:0007669"/>
    <property type="project" value="TreeGrafter"/>
</dbReference>
<evidence type="ECO:0000313" key="14">
    <source>
        <dbReference type="EMBL" id="KAK9709707.1"/>
    </source>
</evidence>
<dbReference type="PANTHER" id="PTHR11690:SF288">
    <property type="entry name" value="AMILORIDE-SENSITIVE NA+ CHANNEL-RELATED"/>
    <property type="match status" value="1"/>
</dbReference>
<keyword evidence="7" id="KW-0915">Sodium</keyword>
<evidence type="ECO:0000256" key="11">
    <source>
        <dbReference type="ARBA" id="ARBA00023303"/>
    </source>
</evidence>
<dbReference type="EMBL" id="JASPKY010000304">
    <property type="protein sequence ID" value="KAK9709707.1"/>
    <property type="molecule type" value="Genomic_DNA"/>
</dbReference>
<dbReference type="Pfam" id="PF00858">
    <property type="entry name" value="ASC"/>
    <property type="match status" value="1"/>
</dbReference>
<reference evidence="14 15" key="1">
    <citation type="journal article" date="2024" name="BMC Genomics">
        <title>De novo assembly and annotation of Popillia japonica's genome with initial clues to its potential as an invasive pest.</title>
        <authorList>
            <person name="Cucini C."/>
            <person name="Boschi S."/>
            <person name="Funari R."/>
            <person name="Cardaioli E."/>
            <person name="Iannotti N."/>
            <person name="Marturano G."/>
            <person name="Paoli F."/>
            <person name="Bruttini M."/>
            <person name="Carapelli A."/>
            <person name="Frati F."/>
            <person name="Nardi F."/>
        </authorList>
    </citation>
    <scope>NUCLEOTIDE SEQUENCE [LARGE SCALE GENOMIC DNA]</scope>
    <source>
        <strain evidence="14">DMR45628</strain>
    </source>
</reference>
<gene>
    <name evidence="14" type="ORF">QE152_g26476</name>
</gene>
<comment type="subcellular location">
    <subcellularLocation>
        <location evidence="1">Membrane</location>
        <topology evidence="1">Multi-pass membrane protein</topology>
    </subcellularLocation>
</comment>
<keyword evidence="4 12" id="KW-0894">Sodium channel</keyword>
<evidence type="ECO:0000256" key="12">
    <source>
        <dbReference type="RuleBase" id="RU000679"/>
    </source>
</evidence>
<evidence type="ECO:0000313" key="15">
    <source>
        <dbReference type="Proteomes" id="UP001458880"/>
    </source>
</evidence>
<keyword evidence="8 12" id="KW-0406">Ion transport</keyword>
<accession>A0AAW1JZ84</accession>
<keyword evidence="15" id="KW-1185">Reference proteome</keyword>
<dbReference type="GO" id="GO:0005886">
    <property type="term" value="C:plasma membrane"/>
    <property type="evidence" value="ECO:0007669"/>
    <property type="project" value="TreeGrafter"/>
</dbReference>
<evidence type="ECO:0000256" key="3">
    <source>
        <dbReference type="ARBA" id="ARBA00022448"/>
    </source>
</evidence>
<organism evidence="14 15">
    <name type="scientific">Popillia japonica</name>
    <name type="common">Japanese beetle</name>
    <dbReference type="NCBI Taxonomy" id="7064"/>
    <lineage>
        <taxon>Eukaryota</taxon>
        <taxon>Metazoa</taxon>
        <taxon>Ecdysozoa</taxon>
        <taxon>Arthropoda</taxon>
        <taxon>Hexapoda</taxon>
        <taxon>Insecta</taxon>
        <taxon>Pterygota</taxon>
        <taxon>Neoptera</taxon>
        <taxon>Endopterygota</taxon>
        <taxon>Coleoptera</taxon>
        <taxon>Polyphaga</taxon>
        <taxon>Scarabaeiformia</taxon>
        <taxon>Scarabaeidae</taxon>
        <taxon>Rutelinae</taxon>
        <taxon>Popillia</taxon>
    </lineage>
</organism>
<evidence type="ECO:0000256" key="8">
    <source>
        <dbReference type="ARBA" id="ARBA00023065"/>
    </source>
</evidence>
<evidence type="ECO:0000256" key="4">
    <source>
        <dbReference type="ARBA" id="ARBA00022461"/>
    </source>
</evidence>
<proteinExistence type="inferred from homology"/>